<name>A0A8T0HFE1_CERPU</name>
<sequence>MPTGFLRRFLALFFLRRLSLHDYVLPGAPRVLLELTNRRPATSKWHDSKWTLDIAESPVEVRDSHNSFLGSTNE</sequence>
<evidence type="ECO:0000313" key="3">
    <source>
        <dbReference type="Proteomes" id="UP000822688"/>
    </source>
</evidence>
<feature type="chain" id="PRO_5035810080" description="Secreted protein" evidence="1">
    <location>
        <begin position="22"/>
        <end position="74"/>
    </location>
</feature>
<dbReference type="Proteomes" id="UP000822688">
    <property type="component" value="Chromosome 6"/>
</dbReference>
<evidence type="ECO:0000256" key="1">
    <source>
        <dbReference type="SAM" id="SignalP"/>
    </source>
</evidence>
<keyword evidence="1" id="KW-0732">Signal</keyword>
<dbReference type="EMBL" id="CM026427">
    <property type="protein sequence ID" value="KAG0569685.1"/>
    <property type="molecule type" value="Genomic_DNA"/>
</dbReference>
<protein>
    <recommendedName>
        <fullName evidence="4">Secreted protein</fullName>
    </recommendedName>
</protein>
<proteinExistence type="predicted"/>
<gene>
    <name evidence="2" type="ORF">KC19_6G107700</name>
</gene>
<reference evidence="2 3" key="1">
    <citation type="submission" date="2020-06" db="EMBL/GenBank/DDBJ databases">
        <title>WGS assembly of Ceratodon purpureus strain R40.</title>
        <authorList>
            <person name="Carey S.B."/>
            <person name="Jenkins J."/>
            <person name="Shu S."/>
            <person name="Lovell J.T."/>
            <person name="Sreedasyam A."/>
            <person name="Maumus F."/>
            <person name="Tiley G.P."/>
            <person name="Fernandez-Pozo N."/>
            <person name="Barry K."/>
            <person name="Chen C."/>
            <person name="Wang M."/>
            <person name="Lipzen A."/>
            <person name="Daum C."/>
            <person name="Saski C.A."/>
            <person name="Payton A.C."/>
            <person name="Mcbreen J.C."/>
            <person name="Conrad R.E."/>
            <person name="Kollar L.M."/>
            <person name="Olsson S."/>
            <person name="Huttunen S."/>
            <person name="Landis J.B."/>
            <person name="Wickett N.J."/>
            <person name="Johnson M.G."/>
            <person name="Rensing S.A."/>
            <person name="Grimwood J."/>
            <person name="Schmutz J."/>
            <person name="Mcdaniel S.F."/>
        </authorList>
    </citation>
    <scope>NUCLEOTIDE SEQUENCE [LARGE SCALE GENOMIC DNA]</scope>
    <source>
        <strain evidence="2 3">R40</strain>
    </source>
</reference>
<feature type="signal peptide" evidence="1">
    <location>
        <begin position="1"/>
        <end position="21"/>
    </location>
</feature>
<evidence type="ECO:0000313" key="2">
    <source>
        <dbReference type="EMBL" id="KAG0569685.1"/>
    </source>
</evidence>
<accession>A0A8T0HFE1</accession>
<organism evidence="2 3">
    <name type="scientific">Ceratodon purpureus</name>
    <name type="common">Fire moss</name>
    <name type="synonym">Dicranum purpureum</name>
    <dbReference type="NCBI Taxonomy" id="3225"/>
    <lineage>
        <taxon>Eukaryota</taxon>
        <taxon>Viridiplantae</taxon>
        <taxon>Streptophyta</taxon>
        <taxon>Embryophyta</taxon>
        <taxon>Bryophyta</taxon>
        <taxon>Bryophytina</taxon>
        <taxon>Bryopsida</taxon>
        <taxon>Dicranidae</taxon>
        <taxon>Pseudoditrichales</taxon>
        <taxon>Ditrichaceae</taxon>
        <taxon>Ceratodon</taxon>
    </lineage>
</organism>
<comment type="caution">
    <text evidence="2">The sequence shown here is derived from an EMBL/GenBank/DDBJ whole genome shotgun (WGS) entry which is preliminary data.</text>
</comment>
<keyword evidence="3" id="KW-1185">Reference proteome</keyword>
<dbReference type="AlphaFoldDB" id="A0A8T0HFE1"/>
<evidence type="ECO:0008006" key="4">
    <source>
        <dbReference type="Google" id="ProtNLM"/>
    </source>
</evidence>